<evidence type="ECO:0008006" key="5">
    <source>
        <dbReference type="Google" id="ProtNLM"/>
    </source>
</evidence>
<evidence type="ECO:0000256" key="1">
    <source>
        <dbReference type="SAM" id="MobiDB-lite"/>
    </source>
</evidence>
<feature type="region of interest" description="Disordered" evidence="1">
    <location>
        <begin position="123"/>
        <end position="158"/>
    </location>
</feature>
<name>A0A2R8CL26_9GAMM</name>
<organism evidence="3 4">
    <name type="scientific">Kushneria phyllosphaerae</name>
    <dbReference type="NCBI Taxonomy" id="2100822"/>
    <lineage>
        <taxon>Bacteria</taxon>
        <taxon>Pseudomonadati</taxon>
        <taxon>Pseudomonadota</taxon>
        <taxon>Gammaproteobacteria</taxon>
        <taxon>Oceanospirillales</taxon>
        <taxon>Halomonadaceae</taxon>
        <taxon>Kushneria</taxon>
    </lineage>
</organism>
<evidence type="ECO:0000313" key="4">
    <source>
        <dbReference type="Proteomes" id="UP000244934"/>
    </source>
</evidence>
<dbReference type="AlphaFoldDB" id="A0A2R8CL26"/>
<feature type="chain" id="PRO_5015324853" description="Copper homeostasis protein CutF" evidence="2">
    <location>
        <begin position="31"/>
        <end position="158"/>
    </location>
</feature>
<dbReference type="InterPro" id="IPR007298">
    <property type="entry name" value="Cu-R_lipoprotein_NlpE"/>
</dbReference>
<dbReference type="Pfam" id="PF04170">
    <property type="entry name" value="NlpE"/>
    <property type="match status" value="1"/>
</dbReference>
<dbReference type="RefSeq" id="WP_108842414.1">
    <property type="nucleotide sequence ID" value="NZ_ONZI01000002.1"/>
</dbReference>
<evidence type="ECO:0000313" key="3">
    <source>
        <dbReference type="EMBL" id="SPJ33579.1"/>
    </source>
</evidence>
<keyword evidence="4" id="KW-1185">Reference proteome</keyword>
<dbReference type="PROSITE" id="PS51257">
    <property type="entry name" value="PROKAR_LIPOPROTEIN"/>
    <property type="match status" value="1"/>
</dbReference>
<reference evidence="4" key="1">
    <citation type="submission" date="2018-03" db="EMBL/GenBank/DDBJ databases">
        <authorList>
            <person name="Navarro De La Torre S."/>
        </authorList>
    </citation>
    <scope>NUCLEOTIDE SEQUENCE [LARGE SCALE GENOMIC DNA]</scope>
    <source>
        <strain evidence="4">EAod3</strain>
    </source>
</reference>
<sequence>MKALILISTMMTVLLWVTGCASTPSSQVHAIKVAERFEGTLPCPDCHGVVTDLVIRRDPVTGAPDNFYLHEVRIDAPGGQRVNTIWGRWRLEHDLFDEENQRYRLAPEIGAPRLMLIRADGTLQPADNEGRGVTNDEGEPALLKPMTPDLSIAAMPSS</sequence>
<feature type="signal peptide" evidence="2">
    <location>
        <begin position="1"/>
        <end position="30"/>
    </location>
</feature>
<protein>
    <recommendedName>
        <fullName evidence="5">Copper homeostasis protein CutF</fullName>
    </recommendedName>
</protein>
<dbReference type="OrthoDB" id="5348860at2"/>
<accession>A0A2R8CL26</accession>
<dbReference type="Proteomes" id="UP000244934">
    <property type="component" value="Unassembled WGS sequence"/>
</dbReference>
<gene>
    <name evidence="3" type="ORF">KSP9073_01588</name>
</gene>
<dbReference type="EMBL" id="ONZI01000002">
    <property type="protein sequence ID" value="SPJ33579.1"/>
    <property type="molecule type" value="Genomic_DNA"/>
</dbReference>
<proteinExistence type="predicted"/>
<keyword evidence="2" id="KW-0732">Signal</keyword>
<evidence type="ECO:0000256" key="2">
    <source>
        <dbReference type="SAM" id="SignalP"/>
    </source>
</evidence>
<dbReference type="Gene3D" id="2.40.128.640">
    <property type="match status" value="1"/>
</dbReference>